<proteinExistence type="predicted"/>
<sequence>MQMPSKPSLAISLRSISLLCFLCTFVACGPSGITLSGTVAVDGTPVEKGKISLVPKPGVDSPTAMAPIIAGQFTVPPTSNLRTGQFDVRVSITNDHPKPAELTFVGSGDKGAVGAAMAKAMKDAPPPEENFTTELVVEGSHDDLQVSFSRNAAG</sequence>
<dbReference type="PROSITE" id="PS51257">
    <property type="entry name" value="PROKAR_LIPOPROTEIN"/>
    <property type="match status" value="1"/>
</dbReference>
<dbReference type="EMBL" id="JAMQBK010000080">
    <property type="protein sequence ID" value="MCM2374163.1"/>
    <property type="molecule type" value="Genomic_DNA"/>
</dbReference>
<evidence type="ECO:0000313" key="3">
    <source>
        <dbReference type="Proteomes" id="UP001202961"/>
    </source>
</evidence>
<accession>A0ABT0UB74</accession>
<evidence type="ECO:0000313" key="2">
    <source>
        <dbReference type="EMBL" id="MCM2374163.1"/>
    </source>
</evidence>
<feature type="chain" id="PRO_5046900087" evidence="1">
    <location>
        <begin position="30"/>
        <end position="154"/>
    </location>
</feature>
<gene>
    <name evidence="2" type="ORF">NB063_26405</name>
</gene>
<keyword evidence="3" id="KW-1185">Reference proteome</keyword>
<dbReference type="RefSeq" id="WP_250932054.1">
    <property type="nucleotide sequence ID" value="NZ_JAMQBK010000080.1"/>
</dbReference>
<keyword evidence="1" id="KW-0732">Signal</keyword>
<protein>
    <submittedName>
        <fullName evidence="2">Uncharacterized protein</fullName>
    </submittedName>
</protein>
<organism evidence="2 3">
    <name type="scientific">Aporhodopirellula aestuarii</name>
    <dbReference type="NCBI Taxonomy" id="2950107"/>
    <lineage>
        <taxon>Bacteria</taxon>
        <taxon>Pseudomonadati</taxon>
        <taxon>Planctomycetota</taxon>
        <taxon>Planctomycetia</taxon>
        <taxon>Pirellulales</taxon>
        <taxon>Pirellulaceae</taxon>
        <taxon>Aporhodopirellula</taxon>
    </lineage>
</organism>
<evidence type="ECO:0000256" key="1">
    <source>
        <dbReference type="SAM" id="SignalP"/>
    </source>
</evidence>
<reference evidence="2 3" key="1">
    <citation type="journal article" date="2022" name="Syst. Appl. Microbiol.">
        <title>Rhodopirellula aestuarii sp. nov., a novel member of the genus Rhodopirellula isolated from brackish sediments collected in the Tagus River estuary, Portugal.</title>
        <authorList>
            <person name="Vitorino I.R."/>
            <person name="Klimek D."/>
            <person name="Calusinska M."/>
            <person name="Lobo-da-Cunha A."/>
            <person name="Vasconcelos V."/>
            <person name="Lage O.M."/>
        </authorList>
    </citation>
    <scope>NUCLEOTIDE SEQUENCE [LARGE SCALE GENOMIC DNA]</scope>
    <source>
        <strain evidence="2 3">ICT_H3.1</strain>
    </source>
</reference>
<feature type="signal peptide" evidence="1">
    <location>
        <begin position="1"/>
        <end position="29"/>
    </location>
</feature>
<name>A0ABT0UB74_9BACT</name>
<comment type="caution">
    <text evidence="2">The sequence shown here is derived from an EMBL/GenBank/DDBJ whole genome shotgun (WGS) entry which is preliminary data.</text>
</comment>
<dbReference type="Proteomes" id="UP001202961">
    <property type="component" value="Unassembled WGS sequence"/>
</dbReference>